<accession>A0A6G4WPV8</accession>
<dbReference type="Gene3D" id="3.30.70.3290">
    <property type="match status" value="1"/>
</dbReference>
<dbReference type="SMART" id="SM00829">
    <property type="entry name" value="PKS_ER"/>
    <property type="match status" value="1"/>
</dbReference>
<dbReference type="Proteomes" id="UP000477722">
    <property type="component" value="Unassembled WGS sequence"/>
</dbReference>
<dbReference type="Pfam" id="PF08659">
    <property type="entry name" value="KR"/>
    <property type="match status" value="1"/>
</dbReference>
<dbReference type="EMBL" id="JAAKZZ010000002">
    <property type="protein sequence ID" value="NGO66862.1"/>
    <property type="molecule type" value="Genomic_DNA"/>
</dbReference>
<dbReference type="Gene3D" id="3.40.366.10">
    <property type="entry name" value="Malonyl-Coenzyme A Acyl Carrier Protein, domain 2"/>
    <property type="match status" value="1"/>
</dbReference>
<keyword evidence="7" id="KW-0012">Acyltransferase</keyword>
<evidence type="ECO:0000313" key="12">
    <source>
        <dbReference type="EMBL" id="NGO66862.1"/>
    </source>
</evidence>
<dbReference type="PANTHER" id="PTHR43775:SF51">
    <property type="entry name" value="INACTIVE PHENOLPHTHIOCEROL SYNTHESIS POLYKETIDE SYNTHASE TYPE I PKS1-RELATED"/>
    <property type="match status" value="1"/>
</dbReference>
<evidence type="ECO:0000313" key="13">
    <source>
        <dbReference type="Proteomes" id="UP000477722"/>
    </source>
</evidence>
<dbReference type="CDD" id="cd00833">
    <property type="entry name" value="PKS"/>
    <property type="match status" value="1"/>
</dbReference>
<dbReference type="InterPro" id="IPR050091">
    <property type="entry name" value="PKS_NRPS_Biosynth_Enz"/>
</dbReference>
<gene>
    <name evidence="12" type="ORF">G5C65_00485</name>
</gene>
<dbReference type="InterPro" id="IPR013968">
    <property type="entry name" value="PKS_KR"/>
</dbReference>
<dbReference type="Pfam" id="PF00550">
    <property type="entry name" value="PP-binding"/>
    <property type="match status" value="1"/>
</dbReference>
<dbReference type="InterPro" id="IPR042104">
    <property type="entry name" value="PKS_dehydratase_sf"/>
</dbReference>
<evidence type="ECO:0000256" key="3">
    <source>
        <dbReference type="ARBA" id="ARBA00022553"/>
    </source>
</evidence>
<organism evidence="12 13">
    <name type="scientific">Streptomyces boncukensis</name>
    <dbReference type="NCBI Taxonomy" id="2711219"/>
    <lineage>
        <taxon>Bacteria</taxon>
        <taxon>Bacillati</taxon>
        <taxon>Actinomycetota</taxon>
        <taxon>Actinomycetes</taxon>
        <taxon>Kitasatosporales</taxon>
        <taxon>Streptomycetaceae</taxon>
        <taxon>Streptomyces</taxon>
    </lineage>
</organism>
<dbReference type="InterPro" id="IPR009081">
    <property type="entry name" value="PP-bd_ACP"/>
</dbReference>
<dbReference type="SUPFAM" id="SSF47336">
    <property type="entry name" value="ACP-like"/>
    <property type="match status" value="1"/>
</dbReference>
<comment type="caution">
    <text evidence="12">The sequence shown here is derived from an EMBL/GenBank/DDBJ whole genome shotgun (WGS) entry which is preliminary data.</text>
</comment>
<keyword evidence="6" id="KW-0511">Multifunctional enzyme</keyword>
<dbReference type="Pfam" id="PF13602">
    <property type="entry name" value="ADH_zinc_N_2"/>
    <property type="match status" value="1"/>
</dbReference>
<dbReference type="Gene3D" id="3.90.180.10">
    <property type="entry name" value="Medium-chain alcohol dehydrogenases, catalytic domain"/>
    <property type="match status" value="1"/>
</dbReference>
<dbReference type="InterPro" id="IPR014030">
    <property type="entry name" value="Ketoacyl_synth_N"/>
</dbReference>
<feature type="region of interest" description="C-terminal hotdog fold" evidence="8">
    <location>
        <begin position="1044"/>
        <end position="1189"/>
    </location>
</feature>
<protein>
    <submittedName>
        <fullName evidence="12">Type I polyketide synthase</fullName>
    </submittedName>
</protein>
<feature type="region of interest" description="N-terminal hotdog fold" evidence="8">
    <location>
        <begin position="894"/>
        <end position="1026"/>
    </location>
</feature>
<dbReference type="SMART" id="SM00823">
    <property type="entry name" value="PKS_PP"/>
    <property type="match status" value="1"/>
</dbReference>
<dbReference type="Pfam" id="PF08240">
    <property type="entry name" value="ADH_N"/>
    <property type="match status" value="1"/>
</dbReference>
<comment type="pathway">
    <text evidence="1">Antibiotic biosynthesis.</text>
</comment>
<dbReference type="InterPro" id="IPR016039">
    <property type="entry name" value="Thiolase-like"/>
</dbReference>
<dbReference type="SUPFAM" id="SSF52151">
    <property type="entry name" value="FabD/lysophospholipase-like"/>
    <property type="match status" value="1"/>
</dbReference>
<dbReference type="SUPFAM" id="SSF55048">
    <property type="entry name" value="Probable ACP-binding domain of malonyl-CoA ACP transacylase"/>
    <property type="match status" value="1"/>
</dbReference>
<evidence type="ECO:0000259" key="10">
    <source>
        <dbReference type="PROSITE" id="PS52004"/>
    </source>
</evidence>
<dbReference type="GO" id="GO:0004315">
    <property type="term" value="F:3-oxoacyl-[acyl-carrier-protein] synthase activity"/>
    <property type="evidence" value="ECO:0007669"/>
    <property type="project" value="InterPro"/>
</dbReference>
<keyword evidence="2" id="KW-0596">Phosphopantetheine</keyword>
<dbReference type="Pfam" id="PF00109">
    <property type="entry name" value="ketoacyl-synt"/>
    <property type="match status" value="1"/>
</dbReference>
<dbReference type="Gene3D" id="3.10.129.110">
    <property type="entry name" value="Polyketide synthase dehydratase"/>
    <property type="match status" value="1"/>
</dbReference>
<evidence type="ECO:0000259" key="9">
    <source>
        <dbReference type="PROSITE" id="PS50075"/>
    </source>
</evidence>
<dbReference type="GO" id="GO:0071770">
    <property type="term" value="P:DIM/DIP cell wall layer assembly"/>
    <property type="evidence" value="ECO:0007669"/>
    <property type="project" value="TreeGrafter"/>
</dbReference>
<dbReference type="InterPro" id="IPR057326">
    <property type="entry name" value="KR_dom"/>
</dbReference>
<evidence type="ECO:0000256" key="5">
    <source>
        <dbReference type="ARBA" id="ARBA00023194"/>
    </source>
</evidence>
<dbReference type="GO" id="GO:0004312">
    <property type="term" value="F:fatty acid synthase activity"/>
    <property type="evidence" value="ECO:0007669"/>
    <property type="project" value="TreeGrafter"/>
</dbReference>
<dbReference type="PROSITE" id="PS50075">
    <property type="entry name" value="CARRIER"/>
    <property type="match status" value="1"/>
</dbReference>
<dbReference type="GO" id="GO:0005737">
    <property type="term" value="C:cytoplasm"/>
    <property type="evidence" value="ECO:0007669"/>
    <property type="project" value="TreeGrafter"/>
</dbReference>
<dbReference type="SMART" id="SM00822">
    <property type="entry name" value="PKS_KR"/>
    <property type="match status" value="1"/>
</dbReference>
<dbReference type="PROSITE" id="PS52004">
    <property type="entry name" value="KS3_2"/>
    <property type="match status" value="1"/>
</dbReference>
<dbReference type="GO" id="GO:0031177">
    <property type="term" value="F:phosphopantetheine binding"/>
    <property type="evidence" value="ECO:0007669"/>
    <property type="project" value="InterPro"/>
</dbReference>
<dbReference type="SMART" id="SM00827">
    <property type="entry name" value="PKS_AT"/>
    <property type="match status" value="1"/>
</dbReference>
<evidence type="ECO:0000256" key="1">
    <source>
        <dbReference type="ARBA" id="ARBA00004792"/>
    </source>
</evidence>
<dbReference type="FunFam" id="3.40.47.10:FF:000019">
    <property type="entry name" value="Polyketide synthase type I"/>
    <property type="match status" value="1"/>
</dbReference>
<dbReference type="InterPro" id="IPR020806">
    <property type="entry name" value="PKS_PP-bd"/>
</dbReference>
<keyword evidence="4" id="KW-0808">Transferase</keyword>
<dbReference type="SUPFAM" id="SSF50129">
    <property type="entry name" value="GroES-like"/>
    <property type="match status" value="1"/>
</dbReference>
<feature type="active site" description="Proton donor; for dehydratase activity" evidence="8">
    <location>
        <position position="1103"/>
    </location>
</feature>
<dbReference type="InterPro" id="IPR013154">
    <property type="entry name" value="ADH-like_N"/>
</dbReference>
<evidence type="ECO:0000256" key="7">
    <source>
        <dbReference type="ARBA" id="ARBA00023315"/>
    </source>
</evidence>
<dbReference type="PROSITE" id="PS00606">
    <property type="entry name" value="KS3_1"/>
    <property type="match status" value="1"/>
</dbReference>
<dbReference type="RefSeq" id="WP_165296535.1">
    <property type="nucleotide sequence ID" value="NZ_JAAKZZ010000002.1"/>
</dbReference>
<dbReference type="InterPro" id="IPR020843">
    <property type="entry name" value="ER"/>
</dbReference>
<evidence type="ECO:0000256" key="6">
    <source>
        <dbReference type="ARBA" id="ARBA00023268"/>
    </source>
</evidence>
<dbReference type="InterPro" id="IPR016035">
    <property type="entry name" value="Acyl_Trfase/lysoPLipase"/>
</dbReference>
<dbReference type="GO" id="GO:0033068">
    <property type="term" value="P:macrolide biosynthetic process"/>
    <property type="evidence" value="ECO:0007669"/>
    <property type="project" value="UniProtKB-ARBA"/>
</dbReference>
<sequence length="2103" mass="222949">MPITHEESVAVVGIALRLPGGNSTPDEFAAFLRAGRSGLRPLPTDRWDTEGLFSDDPEAKGTIRCARGGFLDDIDTFDAKFFNISPKEADYVDPQQRLALEVAWEALEDAGMDPTPLRHGNGGVYMAVSNMDYAGEMGAYAAEELNSYMPTGAALSAVSGRVAYFLGWRGPCLTVDTACSASLAAVHLAAQALRGGETDLALCGGVNTIHSPRPYILASQGNMLAPDGVCKTFDEAADGYCRSEGAAALVLKRLGDARRDGDRVYALVRSSAIGQDGESGSLMVPNGAAQERLIRTALASGDLHPGDISCVEAHGTGTPLGDPIEIGAISAVFGASHTAEQPLTVGSLKTNIGHMESAAGIGGLIKAVLQIRDAAFYPHLNLRTPSSRIPWDDIPVTVPTEYRPWSAPVRRALVNSFGLTGTIASVVVEQPPADREAAGAARPAAGPHVLALSAKTPGALRGQVRRYQELLSDEPDTDLGDLCYTAGTGRAHFGLRIAGAVRSHEDVTRLLDRALTRSTQPARPAAGGRTAFLFSGGGTQYVGMGRPLYEQFEAFREPMDECDGLFEPHLGRSVRDMVLGVAEDAELIHQIRYMQPALFTLEYAMARLWLAWGVRPTVLAGHSIGEIVAATVAGVFSLRDAVTLMAARASLMDASPAGAMTVVEATAAEAAAWVADYPDLSLAAVNGTRNTVLSGGRESLARLEETLAVREVKTTRLAVSCASHSPLMAEAGEALTEVASGLTFHEPQFTLVSNLTGKVADPAELRTPGYWGRHLRGAVQFAQGMRAVAERGRHTFVEVGPGTELVGMGKQCLDVPGDHLWLNSLHPEDTDGTTARQTLAQLYTAGEPVSWAAHHRGQERRRIVLPTYAFDRKRHWLPAPAAGGAATGPQSGHHPLLGREVTSDGERAAGIRTFAARIGADRPAYLADHKVMGRVVFPGAGYIEMLLALQDAVYGETDRALTGMAIREALFLPDGTDTELRTRLRPGGDGTDTVEIVSVVESDEPGVALFERQHVTCALAPAGDADVTETEAALRGLAGEAGEPRVQVNADDLYAGFAELGVEYGPRFQGVVQVEGHAGQLALGELRGPDAALGELVPPALLDCAFQSLAALADEADGVAMPTGIGRLRLLKKPRGGVLRSVLRFRQPGGEPDAASGPPVADLVLLDGDRTVLVLEELTLQPVANAAPDRERMYSEVRWIKRSLRSAEPPEPGPRHALLVGAPRAAVEALAEPAKDREVTLSVAATGAEAGELLRERPADVCWFWQPAAHPEESLREECERNYRGLLALRDVLEESGFGHDQRLWLVTEGGQWVPGDRPGDGVAEGPPAAASLWGFGHVMWTEYPAYRVTLVDLPSDAGGGYASLLDEWTAPDATDFQVAYRAGQRHVRRVYDERGGPDPEVELVLREPGRISGIAAVPLGEPAEPTGSQIQVRVSAAGINLKDLFNVLGLHRQFVQEAGTGREELPLGQECAGVVTAAGPDASFRAGDEVVVAQLGCLKRQVTVESAAAVRKPPELGFAEAAALPTAFRTAYLALHELAGIKPGDRVLVHAAAGGVGQAAVQLAQRAGAEVFATASPHKWPLLRSQGVRRLMHSRTLDFADEVLEATGGAGVDIVLNSLDLDFAKAGLKTVADGGTFVELGKTGLLTPDEARAIRPEARYVDFSDLVDEQTRHTLPQDALQDALRTVVDLVSAGELAPLPTTVYTLDEVDEAFEVLSRGANTGRVVLGLEPPVPPPAAPVELSPAETYLVTGGFGSLGQLTAEHLVKLGARHITLLGRRLPDAGRLDALRERLGRETEVVALAADIADADDVRRISGQLRAGEQPLGGVVHAAGVLADAPVTAQSWESIDTVFGAKVYGSWLLHQELAHHPGLRFFIGYSSVTSVLGSRGQANYAAANAFLDALMCARRAAGLPGTSVNWGAWGEIGLAAGMDAQHIASVEDQGFGFFKPAAGIRALTRLLDGLPAQITIADVDWDRCAATRPQPNPLYHKVGSGPASAAVDVDLEALLELPGAERQDAVAHVLRSLIAQQLHYEDAEDVPPDARFFEVGLDSLAAVELKNALELCFRVPLSSSDIFSYPSVGQLAEFLDSRIAGGARGEQP</sequence>
<keyword evidence="5" id="KW-0045">Antibiotic biosynthesis</keyword>
<evidence type="ECO:0000256" key="8">
    <source>
        <dbReference type="PROSITE-ProRule" id="PRU01363"/>
    </source>
</evidence>
<feature type="active site" description="Proton acceptor; for dehydratase activity" evidence="8">
    <location>
        <position position="929"/>
    </location>
</feature>
<dbReference type="InterPro" id="IPR020807">
    <property type="entry name" value="PKS_DH"/>
</dbReference>
<dbReference type="InterPro" id="IPR018201">
    <property type="entry name" value="Ketoacyl_synth_AS"/>
</dbReference>
<feature type="domain" description="Carrier" evidence="9">
    <location>
        <begin position="2019"/>
        <end position="2094"/>
    </location>
</feature>
<dbReference type="InterPro" id="IPR049551">
    <property type="entry name" value="PKS_DH_C"/>
</dbReference>
<dbReference type="Gene3D" id="3.40.47.10">
    <property type="match status" value="1"/>
</dbReference>
<dbReference type="Pfam" id="PF00698">
    <property type="entry name" value="Acyl_transf_1"/>
    <property type="match status" value="1"/>
</dbReference>
<dbReference type="SMART" id="SM01294">
    <property type="entry name" value="PKS_PP_betabranch"/>
    <property type="match status" value="1"/>
</dbReference>
<dbReference type="InterPro" id="IPR016036">
    <property type="entry name" value="Malonyl_transacylase_ACP-bd"/>
</dbReference>
<dbReference type="Gene3D" id="3.40.50.720">
    <property type="entry name" value="NAD(P)-binding Rossmann-like Domain"/>
    <property type="match status" value="3"/>
</dbReference>
<dbReference type="SUPFAM" id="SSF53901">
    <property type="entry name" value="Thiolase-like"/>
    <property type="match status" value="1"/>
</dbReference>
<evidence type="ECO:0000256" key="4">
    <source>
        <dbReference type="ARBA" id="ARBA00022679"/>
    </source>
</evidence>
<dbReference type="InterPro" id="IPR049552">
    <property type="entry name" value="PKS_DH_N"/>
</dbReference>
<dbReference type="Pfam" id="PF22621">
    <property type="entry name" value="CurL-like_PKS_C"/>
    <property type="match status" value="1"/>
</dbReference>
<dbReference type="Pfam" id="PF21089">
    <property type="entry name" value="PKS_DH_N"/>
    <property type="match status" value="1"/>
</dbReference>
<evidence type="ECO:0000256" key="2">
    <source>
        <dbReference type="ARBA" id="ARBA00022450"/>
    </source>
</evidence>
<keyword evidence="13" id="KW-1185">Reference proteome</keyword>
<dbReference type="GO" id="GO:0016491">
    <property type="term" value="F:oxidoreductase activity"/>
    <property type="evidence" value="ECO:0007669"/>
    <property type="project" value="InterPro"/>
</dbReference>
<feature type="domain" description="PKS/mFAS DH" evidence="11">
    <location>
        <begin position="894"/>
        <end position="1189"/>
    </location>
</feature>
<dbReference type="Gene3D" id="1.10.1200.10">
    <property type="entry name" value="ACP-like"/>
    <property type="match status" value="1"/>
</dbReference>
<dbReference type="InterPro" id="IPR036291">
    <property type="entry name" value="NAD(P)-bd_dom_sf"/>
</dbReference>
<dbReference type="SUPFAM" id="SSF51735">
    <property type="entry name" value="NAD(P)-binding Rossmann-fold domains"/>
    <property type="match status" value="3"/>
</dbReference>
<proteinExistence type="predicted"/>
<feature type="domain" description="Ketosynthase family 3 (KS3)" evidence="10">
    <location>
        <begin position="6"/>
        <end position="430"/>
    </location>
</feature>
<dbReference type="Pfam" id="PF14765">
    <property type="entry name" value="PS-DH"/>
    <property type="match status" value="1"/>
</dbReference>
<dbReference type="GO" id="GO:0006633">
    <property type="term" value="P:fatty acid biosynthetic process"/>
    <property type="evidence" value="ECO:0007669"/>
    <property type="project" value="InterPro"/>
</dbReference>
<dbReference type="Pfam" id="PF02801">
    <property type="entry name" value="Ketoacyl-synt_C"/>
    <property type="match status" value="1"/>
</dbReference>
<dbReference type="PANTHER" id="PTHR43775">
    <property type="entry name" value="FATTY ACID SYNTHASE"/>
    <property type="match status" value="1"/>
</dbReference>
<dbReference type="SMART" id="SM00825">
    <property type="entry name" value="PKS_KS"/>
    <property type="match status" value="1"/>
</dbReference>
<dbReference type="InterPro" id="IPR001227">
    <property type="entry name" value="Ac_transferase_dom_sf"/>
</dbReference>
<keyword evidence="3" id="KW-0597">Phosphoprotein</keyword>
<name>A0A6G4WPV8_9ACTN</name>
<dbReference type="InterPro" id="IPR036736">
    <property type="entry name" value="ACP-like_sf"/>
</dbReference>
<dbReference type="PROSITE" id="PS52019">
    <property type="entry name" value="PKS_MFAS_DH"/>
    <property type="match status" value="1"/>
</dbReference>
<dbReference type="InterPro" id="IPR014043">
    <property type="entry name" value="Acyl_transferase_dom"/>
</dbReference>
<dbReference type="InterPro" id="IPR011032">
    <property type="entry name" value="GroES-like_sf"/>
</dbReference>
<dbReference type="GO" id="GO:0005886">
    <property type="term" value="C:plasma membrane"/>
    <property type="evidence" value="ECO:0007669"/>
    <property type="project" value="TreeGrafter"/>
</dbReference>
<dbReference type="CDD" id="cd05195">
    <property type="entry name" value="enoyl_red"/>
    <property type="match status" value="1"/>
</dbReference>
<dbReference type="InterPro" id="IPR049900">
    <property type="entry name" value="PKS_mFAS_DH"/>
</dbReference>
<dbReference type="InterPro" id="IPR014031">
    <property type="entry name" value="Ketoacyl_synth_C"/>
</dbReference>
<evidence type="ECO:0000259" key="11">
    <source>
        <dbReference type="PROSITE" id="PS52019"/>
    </source>
</evidence>
<reference evidence="12 13" key="1">
    <citation type="submission" date="2020-02" db="EMBL/GenBank/DDBJ databases">
        <title>Whole-genome analyses of novel actinobacteria.</title>
        <authorList>
            <person name="Sahin N."/>
            <person name="Tatar D."/>
        </authorList>
    </citation>
    <scope>NUCLEOTIDE SEQUENCE [LARGE SCALE GENOMIC DNA]</scope>
    <source>
        <strain evidence="12 13">SB3404</strain>
    </source>
</reference>
<dbReference type="InterPro" id="IPR020841">
    <property type="entry name" value="PKS_Beta-ketoAc_synthase_dom"/>
</dbReference>
<dbReference type="SMART" id="SM00826">
    <property type="entry name" value="PKS_DH"/>
    <property type="match status" value="1"/>
</dbReference>